<keyword evidence="1" id="KW-0472">Membrane</keyword>
<organism evidence="2 3">
    <name type="scientific">Candidatus Woesebacteria bacterium GW2011_GWA1_39_12</name>
    <dbReference type="NCBI Taxonomy" id="1618549"/>
    <lineage>
        <taxon>Bacteria</taxon>
        <taxon>Candidatus Woeseibacteriota</taxon>
    </lineage>
</organism>
<accession>A0A0G0Q6F6</accession>
<reference evidence="2 3" key="1">
    <citation type="journal article" date="2015" name="Nature">
        <title>rRNA introns, odd ribosomes, and small enigmatic genomes across a large radiation of phyla.</title>
        <authorList>
            <person name="Brown C.T."/>
            <person name="Hug L.A."/>
            <person name="Thomas B.C."/>
            <person name="Sharon I."/>
            <person name="Castelle C.J."/>
            <person name="Singh A."/>
            <person name="Wilkins M.J."/>
            <person name="Williams K.H."/>
            <person name="Banfield J.F."/>
        </authorList>
    </citation>
    <scope>NUCLEOTIDE SEQUENCE [LARGE SCALE GENOMIC DNA]</scope>
</reference>
<dbReference type="Proteomes" id="UP000034325">
    <property type="component" value="Unassembled WGS sequence"/>
</dbReference>
<proteinExistence type="predicted"/>
<keyword evidence="1" id="KW-1133">Transmembrane helix</keyword>
<dbReference type="EMBL" id="LBWA01000015">
    <property type="protein sequence ID" value="KKQ97241.1"/>
    <property type="molecule type" value="Genomic_DNA"/>
</dbReference>
<evidence type="ECO:0000313" key="2">
    <source>
        <dbReference type="EMBL" id="KKQ97241.1"/>
    </source>
</evidence>
<keyword evidence="1" id="KW-0812">Transmembrane</keyword>
<name>A0A0G0Q6F6_9BACT</name>
<gene>
    <name evidence="2" type="ORF">UT23_C0015G0011</name>
</gene>
<protein>
    <submittedName>
        <fullName evidence="2">Uncharacterized protein</fullName>
    </submittedName>
</protein>
<sequence length="93" mass="10565">MAKRRTRNDKEHPRHQFLYSWSNEPKKTISEANVNRQLKKPSEANKALSRSAKLAVNQAQVYDLASVRADIGKSLIIASLILGAELVIYLAWF</sequence>
<dbReference type="AlphaFoldDB" id="A0A0G0Q6F6"/>
<feature type="transmembrane region" description="Helical" evidence="1">
    <location>
        <begin position="75"/>
        <end position="92"/>
    </location>
</feature>
<evidence type="ECO:0000256" key="1">
    <source>
        <dbReference type="SAM" id="Phobius"/>
    </source>
</evidence>
<evidence type="ECO:0000313" key="3">
    <source>
        <dbReference type="Proteomes" id="UP000034325"/>
    </source>
</evidence>
<comment type="caution">
    <text evidence="2">The sequence shown here is derived from an EMBL/GenBank/DDBJ whole genome shotgun (WGS) entry which is preliminary data.</text>
</comment>